<keyword evidence="4 6" id="KW-1133">Transmembrane helix</keyword>
<dbReference type="Proteomes" id="UP000251120">
    <property type="component" value="Chromosome"/>
</dbReference>
<evidence type="ECO:0000313" key="8">
    <source>
        <dbReference type="Proteomes" id="UP000251120"/>
    </source>
</evidence>
<dbReference type="OrthoDB" id="5603982at2"/>
<feature type="transmembrane region" description="Helical" evidence="6">
    <location>
        <begin position="286"/>
        <end position="308"/>
    </location>
</feature>
<keyword evidence="3 6" id="KW-0812">Transmembrane</keyword>
<sequence length="409" mass="45879">MSFFLATIVVARYLGPEDFGDFSAAYSVAVVAYIVCLLGADMTAINVIATAVKARENGVIKAFVIYVFTVVALLSIIYYMIAFIGYLVAKDILYFKDDHPVFVAVLFIPFMALTFFFYRVIISFSMPVFANILFKVLIHFSMLLLASLMFYDEFFRDSHIAIVLFMIPWILSLCIMALFLFKRMKIFVCNPEKIDYVGWLSSGLSGLPYTLALLTIPYLSIIGAEVFLNNEESVGIFATVIALSQLIATNFSACIQSVDLEPIAEALYDKKFIIIRRIFNRNTLNITLLSLILIEITLLYGADILSVYGKEYVVDEGVLLMFIITQCVILMGCLAAPTLIYMGKNKFVASTSLLLIILLIAFISLLGYIYQEIGIAFAVLLSVSFVFLVQILYAYKLTLDGCKVNKTYF</sequence>
<accession>A0A2Z4Y160</accession>
<comment type="subcellular location">
    <subcellularLocation>
        <location evidence="1">Cell membrane</location>
        <topology evidence="1">Multi-pass membrane protein</topology>
    </subcellularLocation>
</comment>
<dbReference type="GO" id="GO:0005886">
    <property type="term" value="C:plasma membrane"/>
    <property type="evidence" value="ECO:0007669"/>
    <property type="project" value="UniProtKB-SubCell"/>
</dbReference>
<feature type="transmembrane region" description="Helical" evidence="6">
    <location>
        <begin position="101"/>
        <end position="121"/>
    </location>
</feature>
<keyword evidence="2" id="KW-1003">Cell membrane</keyword>
<protein>
    <recommendedName>
        <fullName evidence="9">Polysaccharide biosynthesis protein C-terminal domain-containing protein</fullName>
    </recommendedName>
</protein>
<evidence type="ECO:0000256" key="1">
    <source>
        <dbReference type="ARBA" id="ARBA00004651"/>
    </source>
</evidence>
<feature type="transmembrane region" description="Helical" evidence="6">
    <location>
        <begin position="26"/>
        <end position="51"/>
    </location>
</feature>
<feature type="transmembrane region" description="Helical" evidence="6">
    <location>
        <begin position="320"/>
        <end position="340"/>
    </location>
</feature>
<evidence type="ECO:0000256" key="3">
    <source>
        <dbReference type="ARBA" id="ARBA00022692"/>
    </source>
</evidence>
<dbReference type="EMBL" id="CP021781">
    <property type="protein sequence ID" value="AXA34433.1"/>
    <property type="molecule type" value="Genomic_DNA"/>
</dbReference>
<feature type="transmembrane region" description="Helical" evidence="6">
    <location>
        <begin position="63"/>
        <end position="89"/>
    </location>
</feature>
<evidence type="ECO:0000256" key="2">
    <source>
        <dbReference type="ARBA" id="ARBA00022475"/>
    </source>
</evidence>
<organism evidence="7 8">
    <name type="scientific">Francisella adeliensis</name>
    <dbReference type="NCBI Taxonomy" id="2007306"/>
    <lineage>
        <taxon>Bacteria</taxon>
        <taxon>Pseudomonadati</taxon>
        <taxon>Pseudomonadota</taxon>
        <taxon>Gammaproteobacteria</taxon>
        <taxon>Thiotrichales</taxon>
        <taxon>Francisellaceae</taxon>
        <taxon>Francisella</taxon>
    </lineage>
</organism>
<gene>
    <name evidence="7" type="ORF">CDH04_08505</name>
</gene>
<feature type="transmembrane region" description="Helical" evidence="6">
    <location>
        <begin position="128"/>
        <end position="148"/>
    </location>
</feature>
<proteinExistence type="predicted"/>
<reference evidence="7 8" key="1">
    <citation type="submission" date="2017-06" db="EMBL/GenBank/DDBJ databases">
        <title>Complete genome of Francisella adeliensis.</title>
        <authorList>
            <person name="Vallesi A."/>
            <person name="Sjodin A."/>
        </authorList>
    </citation>
    <scope>NUCLEOTIDE SEQUENCE [LARGE SCALE GENOMIC DNA]</scope>
    <source>
        <strain evidence="7 8">FDC440</strain>
    </source>
</reference>
<evidence type="ECO:0000256" key="4">
    <source>
        <dbReference type="ARBA" id="ARBA00022989"/>
    </source>
</evidence>
<feature type="transmembrane region" description="Helical" evidence="6">
    <location>
        <begin position="160"/>
        <end position="181"/>
    </location>
</feature>
<keyword evidence="5 6" id="KW-0472">Membrane</keyword>
<evidence type="ECO:0000313" key="7">
    <source>
        <dbReference type="EMBL" id="AXA34433.1"/>
    </source>
</evidence>
<dbReference type="InterPro" id="IPR050833">
    <property type="entry name" value="Poly_Biosynth_Transport"/>
</dbReference>
<dbReference type="PANTHER" id="PTHR30250">
    <property type="entry name" value="PST FAMILY PREDICTED COLANIC ACID TRANSPORTER"/>
    <property type="match status" value="1"/>
</dbReference>
<name>A0A2Z4Y160_9GAMM</name>
<evidence type="ECO:0008006" key="9">
    <source>
        <dbReference type="Google" id="ProtNLM"/>
    </source>
</evidence>
<feature type="transmembrane region" description="Helical" evidence="6">
    <location>
        <begin position="375"/>
        <end position="395"/>
    </location>
</feature>
<dbReference type="AlphaFoldDB" id="A0A2Z4Y160"/>
<dbReference type="PANTHER" id="PTHR30250:SF11">
    <property type="entry name" value="O-ANTIGEN TRANSPORTER-RELATED"/>
    <property type="match status" value="1"/>
</dbReference>
<evidence type="ECO:0000256" key="6">
    <source>
        <dbReference type="SAM" id="Phobius"/>
    </source>
</evidence>
<evidence type="ECO:0000256" key="5">
    <source>
        <dbReference type="ARBA" id="ARBA00023136"/>
    </source>
</evidence>
<dbReference type="KEGG" id="fad:CDH04_08505"/>
<feature type="transmembrane region" description="Helical" evidence="6">
    <location>
        <begin position="347"/>
        <end position="369"/>
    </location>
</feature>